<evidence type="ECO:0000256" key="3">
    <source>
        <dbReference type="ARBA" id="ARBA00014333"/>
    </source>
</evidence>
<evidence type="ECO:0000259" key="13">
    <source>
        <dbReference type="PROSITE" id="PS50887"/>
    </source>
</evidence>
<dbReference type="SUPFAM" id="SSF109604">
    <property type="entry name" value="HD-domain/PDEase-like"/>
    <property type="match status" value="1"/>
</dbReference>
<evidence type="ECO:0000256" key="8">
    <source>
        <dbReference type="ARBA" id="ARBA00022801"/>
    </source>
</evidence>
<gene>
    <name evidence="14" type="primary">cas10</name>
    <name evidence="14" type="ORF">D7V78_09425</name>
</gene>
<dbReference type="EMBL" id="RAYI01000015">
    <property type="protein sequence ID" value="RLT73635.1"/>
    <property type="molecule type" value="Genomic_DNA"/>
</dbReference>
<dbReference type="PANTHER" id="PTHR36528">
    <property type="entry name" value="CRISPR SYSTEM SINGLE-STRAND-SPECIFIC DEOXYRIBONUCLEASE CAS10/CSM1 (SUBTYPE III-A)"/>
    <property type="match status" value="1"/>
</dbReference>
<keyword evidence="7" id="KW-0255">Endonuclease</keyword>
<keyword evidence="4" id="KW-0808">Transferase</keyword>
<dbReference type="OrthoDB" id="9768769at2"/>
<proteinExistence type="inferred from homology"/>
<evidence type="ECO:0000256" key="10">
    <source>
        <dbReference type="ARBA" id="ARBA00022840"/>
    </source>
</evidence>
<keyword evidence="11" id="KW-0051">Antiviral defense</keyword>
<evidence type="ECO:0000256" key="12">
    <source>
        <dbReference type="ARBA" id="ARBA00032922"/>
    </source>
</evidence>
<dbReference type="Gene3D" id="1.10.3210.10">
    <property type="entry name" value="Hypothetical protein af1432"/>
    <property type="match status" value="1"/>
</dbReference>
<feature type="domain" description="GGDEF" evidence="13">
    <location>
        <begin position="575"/>
        <end position="725"/>
    </location>
</feature>
<dbReference type="GO" id="GO:0004519">
    <property type="term" value="F:endonuclease activity"/>
    <property type="evidence" value="ECO:0007669"/>
    <property type="project" value="UniProtKB-KW"/>
</dbReference>
<protein>
    <recommendedName>
        <fullName evidence="3">CRISPR system single-strand-specific deoxyribonuclease Cas10/Csm1 (subtype III-A)</fullName>
    </recommendedName>
    <alternativeName>
        <fullName evidence="12">Cyclic oligoadenylate synthase</fullName>
    </alternativeName>
</protein>
<comment type="similarity">
    <text evidence="2">Belongs to the CRISPR-associated Cas10/Csm1 family.</text>
</comment>
<name>A0A3L7ZNZ6_PARDI</name>
<dbReference type="InterPro" id="IPR054767">
    <property type="entry name" value="Cas10-Cmr2_palm2"/>
</dbReference>
<keyword evidence="9" id="KW-0269">Exonuclease</keyword>
<dbReference type="InterPro" id="IPR013408">
    <property type="entry name" value="Cas10/Csm1"/>
</dbReference>
<dbReference type="InterPro" id="IPR043128">
    <property type="entry name" value="Rev_trsase/Diguanyl_cyclase"/>
</dbReference>
<evidence type="ECO:0000313" key="15">
    <source>
        <dbReference type="Proteomes" id="UP000278164"/>
    </source>
</evidence>
<accession>A0A3L7ZNZ6</accession>
<comment type="cofactor">
    <cofactor evidence="1">
        <name>a divalent metal cation</name>
        <dbReference type="ChEBI" id="CHEBI:60240"/>
    </cofactor>
</comment>
<keyword evidence="8" id="KW-0378">Hydrolase</keyword>
<evidence type="ECO:0000256" key="2">
    <source>
        <dbReference type="ARBA" id="ARBA00005700"/>
    </source>
</evidence>
<dbReference type="Pfam" id="PF01966">
    <property type="entry name" value="HD"/>
    <property type="match status" value="1"/>
</dbReference>
<evidence type="ECO:0000256" key="1">
    <source>
        <dbReference type="ARBA" id="ARBA00001968"/>
    </source>
</evidence>
<sequence length="849" mass="97504">MENIRERIYLAALLHDIGKFYQRADQGSVRTSKHLKEHCKDESSFCPVHAGKYTHKHVLWTAQFIEDFVPVFKNLLHDEKEALFSSRDSLQGLAAGHHLAMEQLSEWGRIIKEADCLSSGMDRSSTEALRDAMDETETTWDAFKRKRMISVLETINPKQVRTYVEKKDWSHLPVHKMELSKTCFPGLNFETSPDYETLWKDFKGEFKFIQSNTYRAFSETLLSLLLKYTSCIPASTIHFPDVSLYDHLKTTAALAVCLYDYQAEGGEGKNPFLLIGADFSGIQSYIYQIVSKYAGKNLKGRSFYLRILSDAVVRYLLKELCLFQANVIYNSGGGFYLLAPNTEFVRRQLRKAIQTIEKRFFETHGTTLFVAIDSIELSKEALMHKGNESLGQVWGKLFVKRDRKKSTKFASLIETEYASFFEPLMQGGDTRRDSITGEEFLPGEPIIEKEDLSLKTITNGQIEIGRKLRETNLIVVKEGEPLPYWKNEVQISPVRLGFTYYFLNNADLEKMKDQLRASADKVSVITLNGKNGNCDFLRTIDGINNIYGLEFYGGNETDMRNVPTFEEMCKNDNFSRMGVLRMDVDNLGNIFQNGIAPERATLSRFAALSRSFDFFFSGYLNTVWRETEPDRSFIVYSGGDDVFIVASWDVAIKLAERIKEDFKLFTCKNPAFSLSGGIAIIPSKFPIMKGAEESVEEEKLAKSHIIYNVRDECGCEKNAISFMDMPLNWEWEYIAVKHLKERLCDLLKADKLPKSFLSKLMNHYANAGIVKHMITRPKTYWMLTYELSRMKERSSDESVKKLIVCCIHEVCDRNKGTLGGEPLRTDYHALELWSFAARWAELEYRKDKE</sequence>
<dbReference type="InterPro" id="IPR052117">
    <property type="entry name" value="Cas10/Csm1_subtype-III-A"/>
</dbReference>
<dbReference type="InterPro" id="IPR000160">
    <property type="entry name" value="GGDEF_dom"/>
</dbReference>
<keyword evidence="6" id="KW-0547">Nucleotide-binding</keyword>
<comment type="caution">
    <text evidence="14">The sequence shown here is derived from an EMBL/GenBank/DDBJ whole genome shotgun (WGS) entry which is preliminary data.</text>
</comment>
<evidence type="ECO:0000256" key="4">
    <source>
        <dbReference type="ARBA" id="ARBA00022679"/>
    </source>
</evidence>
<dbReference type="RefSeq" id="WP_121735989.1">
    <property type="nucleotide sequence ID" value="NZ_QXXG01000011.1"/>
</dbReference>
<keyword evidence="5" id="KW-0540">Nuclease</keyword>
<reference evidence="14 15" key="1">
    <citation type="submission" date="2018-09" db="EMBL/GenBank/DDBJ databases">
        <title>Murine metabolic-syndrome-specific gut microbial biobank.</title>
        <authorList>
            <person name="Liu C."/>
        </authorList>
    </citation>
    <scope>NUCLEOTIDE SEQUENCE [LARGE SCALE GENOMIC DNA]</scope>
    <source>
        <strain evidence="14 15">8-P5</strain>
    </source>
</reference>
<evidence type="ECO:0000256" key="9">
    <source>
        <dbReference type="ARBA" id="ARBA00022839"/>
    </source>
</evidence>
<dbReference type="Pfam" id="PF18211">
    <property type="entry name" value="Csm1_B"/>
    <property type="match status" value="1"/>
</dbReference>
<dbReference type="GO" id="GO:0016740">
    <property type="term" value="F:transferase activity"/>
    <property type="evidence" value="ECO:0007669"/>
    <property type="project" value="UniProtKB-KW"/>
</dbReference>
<evidence type="ECO:0000313" key="14">
    <source>
        <dbReference type="EMBL" id="RLT73635.1"/>
    </source>
</evidence>
<dbReference type="Pfam" id="PF22335">
    <property type="entry name" value="Cas10-Cmr2_palm2"/>
    <property type="match status" value="1"/>
</dbReference>
<keyword evidence="10" id="KW-0067">ATP-binding</keyword>
<dbReference type="GO" id="GO:0051607">
    <property type="term" value="P:defense response to virus"/>
    <property type="evidence" value="ECO:0007669"/>
    <property type="project" value="UniProtKB-KW"/>
</dbReference>
<organism evidence="14 15">
    <name type="scientific">Parabacteroides distasonis</name>
    <dbReference type="NCBI Taxonomy" id="823"/>
    <lineage>
        <taxon>Bacteria</taxon>
        <taxon>Pseudomonadati</taxon>
        <taxon>Bacteroidota</taxon>
        <taxon>Bacteroidia</taxon>
        <taxon>Bacteroidales</taxon>
        <taxon>Tannerellaceae</taxon>
        <taxon>Parabacteroides</taxon>
    </lineage>
</organism>
<dbReference type="Gene3D" id="3.30.70.270">
    <property type="match status" value="1"/>
</dbReference>
<dbReference type="GO" id="GO:0005524">
    <property type="term" value="F:ATP binding"/>
    <property type="evidence" value="ECO:0007669"/>
    <property type="project" value="UniProtKB-KW"/>
</dbReference>
<dbReference type="AlphaFoldDB" id="A0A3L7ZNZ6"/>
<evidence type="ECO:0000256" key="6">
    <source>
        <dbReference type="ARBA" id="ARBA00022741"/>
    </source>
</evidence>
<dbReference type="InterPro" id="IPR041062">
    <property type="entry name" value="Csm1_B"/>
</dbReference>
<evidence type="ECO:0000256" key="7">
    <source>
        <dbReference type="ARBA" id="ARBA00022759"/>
    </source>
</evidence>
<evidence type="ECO:0000256" key="5">
    <source>
        <dbReference type="ARBA" id="ARBA00022722"/>
    </source>
</evidence>
<dbReference type="GO" id="GO:0004527">
    <property type="term" value="F:exonuclease activity"/>
    <property type="evidence" value="ECO:0007669"/>
    <property type="project" value="UniProtKB-KW"/>
</dbReference>
<dbReference type="InterPro" id="IPR006674">
    <property type="entry name" value="HD_domain"/>
</dbReference>
<dbReference type="PROSITE" id="PS50887">
    <property type="entry name" value="GGDEF"/>
    <property type="match status" value="1"/>
</dbReference>
<dbReference type="Proteomes" id="UP000278164">
    <property type="component" value="Unassembled WGS sequence"/>
</dbReference>
<dbReference type="PANTHER" id="PTHR36528:SF1">
    <property type="entry name" value="CRISPR SYSTEM SINGLE-STRAND-SPECIFIC DEOXYRIBONUCLEASE CAS10_CSM1 (SUBTYPE III-A)"/>
    <property type="match status" value="1"/>
</dbReference>
<evidence type="ECO:0000256" key="11">
    <source>
        <dbReference type="ARBA" id="ARBA00023118"/>
    </source>
</evidence>
<dbReference type="NCBIfam" id="TIGR02578">
    <property type="entry name" value="cas_TM1811_Csm1"/>
    <property type="match status" value="1"/>
</dbReference>